<evidence type="ECO:0000259" key="6">
    <source>
        <dbReference type="Pfam" id="PF02018"/>
    </source>
</evidence>
<feature type="compositionally biased region" description="Gly residues" evidence="4">
    <location>
        <begin position="279"/>
        <end position="288"/>
    </location>
</feature>
<dbReference type="Pfam" id="PF04231">
    <property type="entry name" value="Endonuclease_1"/>
    <property type="match status" value="1"/>
</dbReference>
<feature type="region of interest" description="Disordered" evidence="4">
    <location>
        <begin position="272"/>
        <end position="294"/>
    </location>
</feature>
<keyword evidence="2" id="KW-0540">Nuclease</keyword>
<dbReference type="Gene3D" id="2.60.120.260">
    <property type="entry name" value="Galactose-binding domain-like"/>
    <property type="match status" value="1"/>
</dbReference>
<feature type="signal peptide" evidence="5">
    <location>
        <begin position="1"/>
        <end position="24"/>
    </location>
</feature>
<dbReference type="InterPro" id="IPR008979">
    <property type="entry name" value="Galactose-bd-like_sf"/>
</dbReference>
<dbReference type="SUPFAM" id="SSF54060">
    <property type="entry name" value="His-Me finger endonucleases"/>
    <property type="match status" value="1"/>
</dbReference>
<dbReference type="PANTHER" id="PTHR33607:SF2">
    <property type="entry name" value="ENDONUCLEASE-1"/>
    <property type="match status" value="1"/>
</dbReference>
<keyword evidence="3" id="KW-0378">Hydrolase</keyword>
<dbReference type="GO" id="GO:0004519">
    <property type="term" value="F:endonuclease activity"/>
    <property type="evidence" value="ECO:0007669"/>
    <property type="project" value="UniProtKB-KW"/>
</dbReference>
<gene>
    <name evidence="7" type="ORF">AOG27_07400</name>
</gene>
<keyword evidence="5" id="KW-0732">Signal</keyword>
<proteinExistence type="inferred from homology"/>
<dbReference type="Proteomes" id="UP000050378">
    <property type="component" value="Unassembled WGS sequence"/>
</dbReference>
<evidence type="ECO:0000256" key="2">
    <source>
        <dbReference type="ARBA" id="ARBA00022722"/>
    </source>
</evidence>
<evidence type="ECO:0000313" key="7">
    <source>
        <dbReference type="EMBL" id="KPM84121.1"/>
    </source>
</evidence>
<name>A0A0P7E231_9GAMM</name>
<evidence type="ECO:0000256" key="5">
    <source>
        <dbReference type="SAM" id="SignalP"/>
    </source>
</evidence>
<feature type="domain" description="CBM-cenC" evidence="6">
    <location>
        <begin position="25"/>
        <end position="144"/>
    </location>
</feature>
<dbReference type="PATRIC" id="fig|570156.3.peg.2535"/>
<accession>A0A0P7E231</accession>
<evidence type="ECO:0000256" key="4">
    <source>
        <dbReference type="SAM" id="MobiDB-lite"/>
    </source>
</evidence>
<dbReference type="AlphaFoldDB" id="A0A0P7E231"/>
<dbReference type="EMBL" id="LJTC01000004">
    <property type="protein sequence ID" value="KPM84121.1"/>
    <property type="molecule type" value="Genomic_DNA"/>
</dbReference>
<sequence>MSHGTCKKYMLASGLLCLASSALANVNNASFESWSANIPASWSTIDSGISLSANSNVVYSGNYSAQVVVNTGTQSNTDLQQLVDVVAGETYEFSAWVYHTEGGVKARLVVDGYQGYSNSALTNQWQQISYQYTASATTSINVGLRFYDVTGFDGSEVVYVDNFAPSTGATPPPSGSCAYNQVSLTLTTDNYGEETSWQITNSQGSAVASGGSYAANTQYSEQACLTDGDYSFTIFDSYGDGICCSFGNGSYSLSLGQTVLASGASFQSSEATPFSLGDSSGGGDGGGTTPTEPSGYYVTTQGLSGYALKTELYNIIKDHNSQGYSAIWSFYDVASRDKYFENDNSILDRYSENPAGQDSYNYVAVSDQCGTYNSEADCYNREHSFPKSWFGGTIEPMNSDVHHIFATDGYVNSKRSNYPFGEVASANYTSSNGSKVGSAASSLNYSGTVFEPIDEFKGDFARAYFYMATRYENVIGSWQNNTTYSNAVLNGSSNQVFESWVVTMLLKWHNEDPVSQLELDRNQAAYEHQGNRNPFVDHPEFVEMIW</sequence>
<dbReference type="InterPro" id="IPR044925">
    <property type="entry name" value="His-Me_finger_sf"/>
</dbReference>
<comment type="similarity">
    <text evidence="1">Belongs to the EndA/NucM nuclease family.</text>
</comment>
<reference evidence="7 8" key="1">
    <citation type="submission" date="2015-09" db="EMBL/GenBank/DDBJ databases">
        <title>Draft Genome Sequence of Pseudoalteromonas lipolytica UCD-48B.</title>
        <authorList>
            <person name="Krusor M."/>
            <person name="Coil D.A."/>
            <person name="Lang J.M."/>
            <person name="Eisen J.A."/>
            <person name="Alexiev A."/>
        </authorList>
    </citation>
    <scope>NUCLEOTIDE SEQUENCE [LARGE SCALE GENOMIC DNA]</scope>
    <source>
        <strain evidence="7 8">UCD-48B</strain>
    </source>
</reference>
<dbReference type="STRING" id="570156.AOG27_07400"/>
<dbReference type="PANTHER" id="PTHR33607">
    <property type="entry name" value="ENDONUCLEASE-1"/>
    <property type="match status" value="1"/>
</dbReference>
<dbReference type="SUPFAM" id="SSF49785">
    <property type="entry name" value="Galactose-binding domain-like"/>
    <property type="match status" value="1"/>
</dbReference>
<comment type="caution">
    <text evidence="7">The sequence shown here is derived from an EMBL/GenBank/DDBJ whole genome shotgun (WGS) entry which is preliminary data.</text>
</comment>
<feature type="chain" id="PRO_5006138240" evidence="5">
    <location>
        <begin position="25"/>
        <end position="546"/>
    </location>
</feature>
<dbReference type="GO" id="GO:0016798">
    <property type="term" value="F:hydrolase activity, acting on glycosyl bonds"/>
    <property type="evidence" value="ECO:0007669"/>
    <property type="project" value="InterPro"/>
</dbReference>
<dbReference type="OrthoDB" id="9800417at2"/>
<evidence type="ECO:0000313" key="8">
    <source>
        <dbReference type="Proteomes" id="UP000050378"/>
    </source>
</evidence>
<evidence type="ECO:0000256" key="1">
    <source>
        <dbReference type="ARBA" id="ARBA00006429"/>
    </source>
</evidence>
<protein>
    <submittedName>
        <fullName evidence="7">Endonuclease I</fullName>
    </submittedName>
</protein>
<organism evidence="7 8">
    <name type="scientific">Pseudoalteromonas lipolytica</name>
    <dbReference type="NCBI Taxonomy" id="570156"/>
    <lineage>
        <taxon>Bacteria</taxon>
        <taxon>Pseudomonadati</taxon>
        <taxon>Pseudomonadota</taxon>
        <taxon>Gammaproteobacteria</taxon>
        <taxon>Alteromonadales</taxon>
        <taxon>Pseudoalteromonadaceae</taxon>
        <taxon>Pseudoalteromonas</taxon>
    </lineage>
</organism>
<dbReference type="InterPro" id="IPR003305">
    <property type="entry name" value="CenC_carb-bd"/>
</dbReference>
<evidence type="ECO:0000256" key="3">
    <source>
        <dbReference type="ARBA" id="ARBA00022801"/>
    </source>
</evidence>
<keyword evidence="7" id="KW-0255">Endonuclease</keyword>
<dbReference type="InterPro" id="IPR007346">
    <property type="entry name" value="Endonuclease-I"/>
</dbReference>
<dbReference type="RefSeq" id="WP_054552376.1">
    <property type="nucleotide sequence ID" value="NZ_LJTC01000004.1"/>
</dbReference>
<dbReference type="Pfam" id="PF02018">
    <property type="entry name" value="CBM_4_9"/>
    <property type="match status" value="1"/>
</dbReference>